<comment type="subcellular location">
    <subcellularLocation>
        <location evidence="1">Periplasm</location>
    </subcellularLocation>
</comment>
<keyword evidence="5" id="KW-0813">Transport</keyword>
<evidence type="ECO:0000256" key="5">
    <source>
        <dbReference type="ARBA" id="ARBA00022448"/>
    </source>
</evidence>
<evidence type="ECO:0000256" key="7">
    <source>
        <dbReference type="ARBA" id="ARBA00022764"/>
    </source>
</evidence>
<dbReference type="InterPro" id="IPR006059">
    <property type="entry name" value="SBP"/>
</dbReference>
<gene>
    <name evidence="10" type="ORF">SAMN05216452_3899</name>
</gene>
<dbReference type="AlphaFoldDB" id="A0A1H4Q274"/>
<feature type="signal peptide" evidence="9">
    <location>
        <begin position="1"/>
        <end position="21"/>
    </location>
</feature>
<protein>
    <recommendedName>
        <fullName evidence="4">sn-glycerol-3-phosphate-binding periplasmic protein UgpB</fullName>
    </recommendedName>
</protein>
<dbReference type="GO" id="GO:0042597">
    <property type="term" value="C:periplasmic space"/>
    <property type="evidence" value="ECO:0007669"/>
    <property type="project" value="UniProtKB-SubCell"/>
</dbReference>
<evidence type="ECO:0000313" key="10">
    <source>
        <dbReference type="EMBL" id="SEC13694.1"/>
    </source>
</evidence>
<comment type="similarity">
    <text evidence="2">Belongs to the bacterial solute-binding protein 1 family.</text>
</comment>
<proteinExistence type="inferred from homology"/>
<evidence type="ECO:0000256" key="2">
    <source>
        <dbReference type="ARBA" id="ARBA00008520"/>
    </source>
</evidence>
<evidence type="ECO:0000256" key="3">
    <source>
        <dbReference type="ARBA" id="ARBA00011557"/>
    </source>
</evidence>
<evidence type="ECO:0000256" key="6">
    <source>
        <dbReference type="ARBA" id="ARBA00022729"/>
    </source>
</evidence>
<accession>A0A1H4Q274</accession>
<keyword evidence="6 9" id="KW-0732">Signal</keyword>
<dbReference type="InterPro" id="IPR050490">
    <property type="entry name" value="Bact_solute-bd_prot1"/>
</dbReference>
<dbReference type="EMBL" id="FNSL01000002">
    <property type="protein sequence ID" value="SEC13694.1"/>
    <property type="molecule type" value="Genomic_DNA"/>
</dbReference>
<feature type="chain" id="PRO_5011473648" description="sn-glycerol-3-phosphate-binding periplasmic protein UgpB" evidence="9">
    <location>
        <begin position="22"/>
        <end position="442"/>
    </location>
</feature>
<dbReference type="Pfam" id="PF13416">
    <property type="entry name" value="SBP_bac_8"/>
    <property type="match status" value="1"/>
</dbReference>
<dbReference type="RefSeq" id="WP_090330088.1">
    <property type="nucleotide sequence ID" value="NZ_FNSL01000002.1"/>
</dbReference>
<sequence length="442" mass="49550">MQKTLIASTFALLALTTSAMAEKVKFEYWYGLTGQLGDQVQATCDRFNASQDKYEISCVSQGDYATALQNTIAAFRAKKHPTIVQGVEVSAPDLMLSGQVYPAYKLMEDHGFDINWDSYFPGIANYYADSQGRLWSMPFNSSTAMMYWNVDAYKSIGRDEAPKTWEEYEQVLRELKEAGNACPAGYAPSSWVDLEQFSMVHGEPIATKNNGYDGLDAEIVFNTTLHAKHMKDIKRWIDEGLLLIKTRETGLSTRDAFAAGECAHYFGSIASHQAVTEQVGEGFLWDVAMLPVYEGTERKNSVVGGASLWTLSGKTDEQYRGAAEYFQFLAKPESAEFWSTVTGYIPVTDEGFDYLVKKGFYDERPYKGREKAIESLTYSPVTPLTRGIRLGNFVQIRAEWTSQMQAVLSGQKTPQEALDDAAKRSNTILRKFERTYNGKTLP</sequence>
<comment type="function">
    <text evidence="8">Part of the ABC transporter complex UgpBAEC involved in sn-glycerol-3-phosphate (G3P) import. Binds G3P.</text>
</comment>
<name>A0A1H4Q274_9HYPH</name>
<dbReference type="PANTHER" id="PTHR43649:SF31">
    <property type="entry name" value="SN-GLYCEROL-3-PHOSPHATE-BINDING PERIPLASMIC PROTEIN UGPB"/>
    <property type="match status" value="1"/>
</dbReference>
<dbReference type="PANTHER" id="PTHR43649">
    <property type="entry name" value="ARABINOSE-BINDING PROTEIN-RELATED"/>
    <property type="match status" value="1"/>
</dbReference>
<dbReference type="Gene3D" id="3.40.190.10">
    <property type="entry name" value="Periplasmic binding protein-like II"/>
    <property type="match status" value="2"/>
</dbReference>
<evidence type="ECO:0000313" key="11">
    <source>
        <dbReference type="Proteomes" id="UP000199064"/>
    </source>
</evidence>
<keyword evidence="7" id="KW-0574">Periplasm</keyword>
<dbReference type="SUPFAM" id="SSF53850">
    <property type="entry name" value="Periplasmic binding protein-like II"/>
    <property type="match status" value="1"/>
</dbReference>
<keyword evidence="11" id="KW-1185">Reference proteome</keyword>
<reference evidence="11" key="1">
    <citation type="submission" date="2016-10" db="EMBL/GenBank/DDBJ databases">
        <authorList>
            <person name="Varghese N."/>
            <person name="Submissions S."/>
        </authorList>
    </citation>
    <scope>NUCLEOTIDE SEQUENCE [LARGE SCALE GENOMIC DNA]</scope>
    <source>
        <strain evidence="11">ES.061</strain>
    </source>
</reference>
<organism evidence="10 11">
    <name type="scientific">Nitratireductor aquibiodomus</name>
    <dbReference type="NCBI Taxonomy" id="204799"/>
    <lineage>
        <taxon>Bacteria</taxon>
        <taxon>Pseudomonadati</taxon>
        <taxon>Pseudomonadota</taxon>
        <taxon>Alphaproteobacteria</taxon>
        <taxon>Hyphomicrobiales</taxon>
        <taxon>Phyllobacteriaceae</taxon>
        <taxon>Nitratireductor</taxon>
    </lineage>
</organism>
<evidence type="ECO:0000256" key="8">
    <source>
        <dbReference type="ARBA" id="ARBA00034473"/>
    </source>
</evidence>
<evidence type="ECO:0000256" key="1">
    <source>
        <dbReference type="ARBA" id="ARBA00004418"/>
    </source>
</evidence>
<evidence type="ECO:0000256" key="4">
    <source>
        <dbReference type="ARBA" id="ARBA00017470"/>
    </source>
</evidence>
<dbReference type="Proteomes" id="UP000199064">
    <property type="component" value="Unassembled WGS sequence"/>
</dbReference>
<comment type="subunit">
    <text evidence="3">The complex is composed of two ATP-binding proteins (UgpC), two transmembrane proteins (UgpA and UgpE) and a solute-binding protein (UgpB).</text>
</comment>
<evidence type="ECO:0000256" key="9">
    <source>
        <dbReference type="SAM" id="SignalP"/>
    </source>
</evidence>